<keyword evidence="7" id="KW-1185">Reference proteome</keyword>
<feature type="transmembrane region" description="Helical" evidence="4">
    <location>
        <begin position="93"/>
        <end position="117"/>
    </location>
</feature>
<dbReference type="SUPFAM" id="SSF55874">
    <property type="entry name" value="ATPase domain of HSP90 chaperone/DNA topoisomerase II/histidine kinase"/>
    <property type="match status" value="1"/>
</dbReference>
<keyword evidence="1" id="KW-0808">Transferase</keyword>
<dbReference type="GO" id="GO:0016301">
    <property type="term" value="F:kinase activity"/>
    <property type="evidence" value="ECO:0007669"/>
    <property type="project" value="UniProtKB-KW"/>
</dbReference>
<organism evidence="6 7">
    <name type="scientific">Amycolatopsis cynarae</name>
    <dbReference type="NCBI Taxonomy" id="2995223"/>
    <lineage>
        <taxon>Bacteria</taxon>
        <taxon>Bacillati</taxon>
        <taxon>Actinomycetota</taxon>
        <taxon>Actinomycetes</taxon>
        <taxon>Pseudonocardiales</taxon>
        <taxon>Pseudonocardiaceae</taxon>
        <taxon>Amycolatopsis</taxon>
    </lineage>
</organism>
<dbReference type="CDD" id="cd16917">
    <property type="entry name" value="HATPase_UhpB-NarQ-NarX-like"/>
    <property type="match status" value="1"/>
</dbReference>
<name>A0ABY7AZH2_9PSEU</name>
<sequence length="390" mass="41455">MVGERGRESGIGLWSDNPPGPWGKRGANVRWPLLGLLFYLPVLIPTVRNVAAGDLTVWRAVLAIALTIVYGAGYIVFPWLLFRPRPLAHRVSFCAVMLLLGWLMLLLLPGGTVYLLIYSAAVISFGLPPVWTLVLGGTSLAAAVVLVALQPGDHGSPGDLGAVIGVSSALFSIGRLIATVRSLRAANQEIATLAVTAERERLARDLHDILGHSLTTITVKAGLARRVLETGNDPERAVTEIREVEGLARSALSDVRATVSDYREVSLSAELVGAKAALRAADIEAELPQAVDNVRPELQQTFGYVLREAVTNVLRHARARQVKVRFGRTWLEIEDDGVGGVGAAPDASGNGLRGLAERLAAVGGTLHAQQRPGGGFLVRAEVKPALEVAS</sequence>
<keyword evidence="3" id="KW-0902">Two-component regulatory system</keyword>
<dbReference type="InterPro" id="IPR050482">
    <property type="entry name" value="Sensor_HK_TwoCompSys"/>
</dbReference>
<dbReference type="RefSeq" id="WP_268754243.1">
    <property type="nucleotide sequence ID" value="NZ_CP113836.1"/>
</dbReference>
<dbReference type="PANTHER" id="PTHR24421:SF63">
    <property type="entry name" value="SENSOR HISTIDINE KINASE DESK"/>
    <property type="match status" value="1"/>
</dbReference>
<keyword evidence="4" id="KW-0812">Transmembrane</keyword>
<feature type="transmembrane region" description="Helical" evidence="4">
    <location>
        <begin position="57"/>
        <end position="81"/>
    </location>
</feature>
<keyword evidence="2 6" id="KW-0418">Kinase</keyword>
<evidence type="ECO:0000256" key="2">
    <source>
        <dbReference type="ARBA" id="ARBA00022777"/>
    </source>
</evidence>
<keyword evidence="4" id="KW-1133">Transmembrane helix</keyword>
<feature type="transmembrane region" description="Helical" evidence="4">
    <location>
        <begin position="160"/>
        <end position="178"/>
    </location>
</feature>
<feature type="transmembrane region" description="Helical" evidence="4">
    <location>
        <begin position="31"/>
        <end position="51"/>
    </location>
</feature>
<feature type="transmembrane region" description="Helical" evidence="4">
    <location>
        <begin position="129"/>
        <end position="148"/>
    </location>
</feature>
<reference evidence="6" key="1">
    <citation type="submission" date="2022-11" db="EMBL/GenBank/DDBJ databases">
        <authorList>
            <person name="Mo P."/>
        </authorList>
    </citation>
    <scope>NUCLEOTIDE SEQUENCE</scope>
    <source>
        <strain evidence="6">HUAS 11-8</strain>
    </source>
</reference>
<feature type="domain" description="Signal transduction histidine kinase subgroup 3 dimerisation and phosphoacceptor" evidence="5">
    <location>
        <begin position="198"/>
        <end position="266"/>
    </location>
</feature>
<gene>
    <name evidence="6" type="ORF">ORV05_23785</name>
</gene>
<proteinExistence type="predicted"/>
<accession>A0ABY7AZH2</accession>
<evidence type="ECO:0000256" key="3">
    <source>
        <dbReference type="ARBA" id="ARBA00023012"/>
    </source>
</evidence>
<dbReference type="Proteomes" id="UP001163203">
    <property type="component" value="Chromosome"/>
</dbReference>
<evidence type="ECO:0000259" key="5">
    <source>
        <dbReference type="Pfam" id="PF07730"/>
    </source>
</evidence>
<evidence type="ECO:0000256" key="4">
    <source>
        <dbReference type="SAM" id="Phobius"/>
    </source>
</evidence>
<evidence type="ECO:0000313" key="6">
    <source>
        <dbReference type="EMBL" id="WAL63998.1"/>
    </source>
</evidence>
<evidence type="ECO:0000256" key="1">
    <source>
        <dbReference type="ARBA" id="ARBA00022679"/>
    </source>
</evidence>
<dbReference type="InterPro" id="IPR011712">
    <property type="entry name" value="Sig_transdc_His_kin_sub3_dim/P"/>
</dbReference>
<dbReference type="InterPro" id="IPR036890">
    <property type="entry name" value="HATPase_C_sf"/>
</dbReference>
<dbReference type="Pfam" id="PF07730">
    <property type="entry name" value="HisKA_3"/>
    <property type="match status" value="1"/>
</dbReference>
<dbReference type="PANTHER" id="PTHR24421">
    <property type="entry name" value="NITRATE/NITRITE SENSOR PROTEIN NARX-RELATED"/>
    <property type="match status" value="1"/>
</dbReference>
<keyword evidence="4" id="KW-0472">Membrane</keyword>
<dbReference type="Gene3D" id="3.30.565.10">
    <property type="entry name" value="Histidine kinase-like ATPase, C-terminal domain"/>
    <property type="match status" value="1"/>
</dbReference>
<dbReference type="Gene3D" id="1.20.5.1930">
    <property type="match status" value="1"/>
</dbReference>
<protein>
    <submittedName>
        <fullName evidence="6">Sensor histidine kinase</fullName>
    </submittedName>
</protein>
<dbReference type="EMBL" id="CP113836">
    <property type="protein sequence ID" value="WAL63998.1"/>
    <property type="molecule type" value="Genomic_DNA"/>
</dbReference>
<evidence type="ECO:0000313" key="7">
    <source>
        <dbReference type="Proteomes" id="UP001163203"/>
    </source>
</evidence>